<dbReference type="Pfam" id="PF02800">
    <property type="entry name" value="Gp_dh_C"/>
    <property type="match status" value="1"/>
</dbReference>
<dbReference type="InterPro" id="IPR020831">
    <property type="entry name" value="GlycerAld/Erythrose_P_DH"/>
</dbReference>
<dbReference type="GO" id="GO:0008839">
    <property type="term" value="F:4-hydroxy-tetrahydrodipicolinate reductase"/>
    <property type="evidence" value="ECO:0007669"/>
    <property type="project" value="InterPro"/>
</dbReference>
<keyword evidence="6 10" id="KW-0520">NAD</keyword>
<gene>
    <name evidence="10" type="primary">gap</name>
    <name evidence="14" type="ORF">IG193_01405</name>
</gene>
<evidence type="ECO:0000256" key="1">
    <source>
        <dbReference type="ARBA" id="ARBA00004869"/>
    </source>
</evidence>
<feature type="binding site" evidence="10">
    <location>
        <begin position="11"/>
        <end position="12"/>
    </location>
    <ligand>
        <name>NAD(+)</name>
        <dbReference type="ChEBI" id="CHEBI:57540"/>
    </ligand>
</feature>
<proteinExistence type="inferred from homology"/>
<evidence type="ECO:0000256" key="8">
    <source>
        <dbReference type="ARBA" id="ARBA00048067"/>
    </source>
</evidence>
<evidence type="ECO:0000256" key="10">
    <source>
        <dbReference type="HAMAP-Rule" id="MF_00559"/>
    </source>
</evidence>
<evidence type="ECO:0000256" key="5">
    <source>
        <dbReference type="ARBA" id="ARBA00023002"/>
    </source>
</evidence>
<organism evidence="14 15">
    <name type="scientific">Infirmifilum lucidum</name>
    <dbReference type="NCBI Taxonomy" id="2776706"/>
    <lineage>
        <taxon>Archaea</taxon>
        <taxon>Thermoproteota</taxon>
        <taxon>Thermoprotei</taxon>
        <taxon>Thermofilales</taxon>
        <taxon>Thermofilaceae</taxon>
        <taxon>Infirmifilum</taxon>
    </lineage>
</organism>
<feature type="binding site" evidence="10">
    <location>
        <begin position="193"/>
        <end position="194"/>
    </location>
    <ligand>
        <name>D-glyceraldehyde 3-phosphate</name>
        <dbReference type="ChEBI" id="CHEBI:59776"/>
    </ligand>
</feature>
<protein>
    <recommendedName>
        <fullName evidence="10 12">Glyceraldehyde-3-phosphate dehydrogenase</fullName>
        <shortName evidence="10">GAPDH</shortName>
        <ecNumber evidence="10 12">1.2.1.59</ecNumber>
    </recommendedName>
    <alternativeName>
        <fullName evidence="10">NAD(P)-dependent glyceraldehyde-3-phosphate dehydrogenase</fullName>
    </alternativeName>
</protein>
<evidence type="ECO:0000256" key="11">
    <source>
        <dbReference type="PIRSR" id="PIRSR000149-1"/>
    </source>
</evidence>
<dbReference type="GO" id="GO:0051287">
    <property type="term" value="F:NAD binding"/>
    <property type="evidence" value="ECO:0007669"/>
    <property type="project" value="UniProtKB-UniRule"/>
</dbReference>
<evidence type="ECO:0000256" key="2">
    <source>
        <dbReference type="ARBA" id="ARBA00007406"/>
    </source>
</evidence>
<dbReference type="Proteomes" id="UP000594121">
    <property type="component" value="Chromosome"/>
</dbReference>
<dbReference type="CDD" id="cd02278">
    <property type="entry name" value="GAPDH_II_N"/>
    <property type="match status" value="1"/>
</dbReference>
<comment type="catalytic activity">
    <reaction evidence="8 10 12">
        <text>D-glyceraldehyde 3-phosphate + phosphate + NADP(+) = (2R)-3-phospho-glyceroyl phosphate + NADPH + H(+)</text>
        <dbReference type="Rhea" id="RHEA:10296"/>
        <dbReference type="ChEBI" id="CHEBI:15378"/>
        <dbReference type="ChEBI" id="CHEBI:43474"/>
        <dbReference type="ChEBI" id="CHEBI:57604"/>
        <dbReference type="ChEBI" id="CHEBI:57783"/>
        <dbReference type="ChEBI" id="CHEBI:58349"/>
        <dbReference type="ChEBI" id="CHEBI:59776"/>
        <dbReference type="EC" id="1.2.1.59"/>
    </reaction>
</comment>
<dbReference type="GO" id="GO:0050661">
    <property type="term" value="F:NADP binding"/>
    <property type="evidence" value="ECO:0007669"/>
    <property type="project" value="UniProtKB-UniRule"/>
</dbReference>
<dbReference type="InterPro" id="IPR000846">
    <property type="entry name" value="DapB_N"/>
</dbReference>
<dbReference type="AlphaFoldDB" id="A0A7L9FJT4"/>
<comment type="subcellular location">
    <subcellularLocation>
        <location evidence="10 12">Cytoplasm</location>
    </subcellularLocation>
</comment>
<dbReference type="FunCoup" id="A0A7L9FJT4">
    <property type="interactions" value="48"/>
</dbReference>
<dbReference type="Gene3D" id="3.40.50.720">
    <property type="entry name" value="NAD(P)-binding Rossmann-like Domain"/>
    <property type="match status" value="1"/>
</dbReference>
<dbReference type="InterPro" id="IPR020828">
    <property type="entry name" value="GlycerAld_3-P_DH_NAD(P)-bd"/>
</dbReference>
<comment type="similarity">
    <text evidence="2 10 12">Belongs to the glyceraldehyde-3-phosphate dehydrogenase family.</text>
</comment>
<dbReference type="GeneID" id="59148511"/>
<reference evidence="14 15" key="1">
    <citation type="submission" date="2020-10" db="EMBL/GenBank/DDBJ databases">
        <title>Thermofilum lucidum 3507LT sp. nov. a novel member of Thermofilaceae family isolated from Chile hot spring, and proposal of description order Thermofilales.</title>
        <authorList>
            <person name="Zayulina K.S."/>
            <person name="Elcheninov A.G."/>
            <person name="Toshchakov S.V."/>
            <person name="Kublanov I.V."/>
        </authorList>
    </citation>
    <scope>NUCLEOTIDE SEQUENCE [LARGE SCALE GENOMIC DNA]</scope>
    <source>
        <strain evidence="14 15">3507LT</strain>
    </source>
</reference>
<dbReference type="InParanoid" id="A0A7L9FJT4"/>
<keyword evidence="10 12" id="KW-0963">Cytoplasm</keyword>
<accession>A0A7L9FJT4</accession>
<dbReference type="GO" id="GO:0009089">
    <property type="term" value="P:lysine biosynthetic process via diaminopimelate"/>
    <property type="evidence" value="ECO:0007669"/>
    <property type="project" value="InterPro"/>
</dbReference>
<feature type="binding site" evidence="10">
    <location>
        <begin position="138"/>
        <end position="140"/>
    </location>
    <ligand>
        <name>D-glyceraldehyde 3-phosphate</name>
        <dbReference type="ChEBI" id="CHEBI:59776"/>
    </ligand>
</feature>
<keyword evidence="4 10" id="KW-0521">NADP</keyword>
<dbReference type="SUPFAM" id="SSF51735">
    <property type="entry name" value="NAD(P)-binding Rossmann-fold domains"/>
    <property type="match status" value="1"/>
</dbReference>
<dbReference type="SMART" id="SM00846">
    <property type="entry name" value="Gp_dh_N"/>
    <property type="match status" value="1"/>
</dbReference>
<comment type="subunit">
    <text evidence="3 10 12">Homotetramer.</text>
</comment>
<feature type="binding site" evidence="10">
    <location>
        <position position="109"/>
    </location>
    <ligand>
        <name>NAD(+)</name>
        <dbReference type="ChEBI" id="CHEBI:57540"/>
    </ligand>
</feature>
<feature type="binding site" evidence="10">
    <location>
        <position position="298"/>
    </location>
    <ligand>
        <name>NAD(+)</name>
        <dbReference type="ChEBI" id="CHEBI:57540"/>
    </ligand>
</feature>
<dbReference type="CDD" id="cd18127">
    <property type="entry name" value="GAPDH_II_C"/>
    <property type="match status" value="1"/>
</dbReference>
<dbReference type="GO" id="GO:0006096">
    <property type="term" value="P:glycolytic process"/>
    <property type="evidence" value="ECO:0007669"/>
    <property type="project" value="UniProtKB-UniRule"/>
</dbReference>
<dbReference type="InterPro" id="IPR036291">
    <property type="entry name" value="NAD(P)-bd_dom_sf"/>
</dbReference>
<dbReference type="GO" id="GO:0004365">
    <property type="term" value="F:glyceraldehyde-3-phosphate dehydrogenase (NAD+) (phosphorylating) activity"/>
    <property type="evidence" value="ECO:0007669"/>
    <property type="project" value="UniProtKB-UniRule"/>
</dbReference>
<dbReference type="GO" id="GO:0005737">
    <property type="term" value="C:cytoplasm"/>
    <property type="evidence" value="ECO:0007669"/>
    <property type="project" value="UniProtKB-SubCell"/>
</dbReference>
<dbReference type="PIRSF" id="PIRSF000149">
    <property type="entry name" value="GAP_DH"/>
    <property type="match status" value="1"/>
</dbReference>
<sequence length="337" mass="36453">MIRVAVNGFGTIGKRVAWAVKLQPDMELVGVSKTKPDWEALLAVKMGLDVFVPEESIEKFEGSGIKPSGTIEEMVLKSDVIVDATPSGVGASYRLLYEKAGRKAVFQGGEKPGVADASFNSLVNFSRVMGLKYLRILSCNTTGLARVIYALSRVGALRRVNGVVVRRGADPKETGRGPIEGLVLESLPPPSHHARDLAELFPSLEVNTYAIVAPTTLSHLHVLFAEFREPVSPSSVLEALYETPRVSVVGDHIRSTAELRELARYAGRPFGDIYEVVVWGSSVLVKGYTVALAYAVHQEAVVVPDNVDAIRALTASVKDPMDSISITDRTLGVKSWL</sequence>
<feature type="binding site" evidence="10">
    <location>
        <position position="167"/>
    </location>
    <ligand>
        <name>NAD(+)</name>
        <dbReference type="ChEBI" id="CHEBI:57540"/>
    </ligand>
</feature>
<evidence type="ECO:0000256" key="4">
    <source>
        <dbReference type="ARBA" id="ARBA00022857"/>
    </source>
</evidence>
<keyword evidence="7 10" id="KW-0324">Glycolysis</keyword>
<keyword evidence="5 10" id="KW-0560">Oxidoreductase</keyword>
<evidence type="ECO:0000256" key="6">
    <source>
        <dbReference type="ARBA" id="ARBA00023027"/>
    </source>
</evidence>
<dbReference type="HAMAP" id="MF_00559">
    <property type="entry name" value="G3P_dehdrog_arch"/>
    <property type="match status" value="1"/>
</dbReference>
<feature type="active site" description="Nucleophile" evidence="10 11">
    <location>
        <position position="139"/>
    </location>
</feature>
<dbReference type="NCBIfam" id="NF003251">
    <property type="entry name" value="PRK04207.1"/>
    <property type="match status" value="1"/>
</dbReference>
<dbReference type="EMBL" id="CP062310">
    <property type="protein sequence ID" value="QOJ79146.1"/>
    <property type="molecule type" value="Genomic_DNA"/>
</dbReference>
<dbReference type="RefSeq" id="WP_192819118.1">
    <property type="nucleotide sequence ID" value="NZ_CP062310.1"/>
</dbReference>
<comment type="pathway">
    <text evidence="1 10 12">Carbohydrate degradation; glycolysis; pyruvate from D-glyceraldehyde 3-phosphate: step 1/5.</text>
</comment>
<dbReference type="Gene3D" id="3.30.360.10">
    <property type="entry name" value="Dihydrodipicolinate Reductase, domain 2"/>
    <property type="match status" value="1"/>
</dbReference>
<evidence type="ECO:0000313" key="14">
    <source>
        <dbReference type="EMBL" id="QOJ79146.1"/>
    </source>
</evidence>
<dbReference type="UniPathway" id="UPA00109">
    <property type="reaction ID" value="UER00184"/>
</dbReference>
<dbReference type="InterPro" id="IPR006436">
    <property type="entry name" value="Glyceraldehyde-3-P_DH_2_arc"/>
</dbReference>
<evidence type="ECO:0000256" key="12">
    <source>
        <dbReference type="RuleBase" id="RU003388"/>
    </source>
</evidence>
<dbReference type="InterPro" id="IPR020829">
    <property type="entry name" value="GlycerAld_3-P_DH_cat"/>
</dbReference>
<evidence type="ECO:0000313" key="15">
    <source>
        <dbReference type="Proteomes" id="UP000594121"/>
    </source>
</evidence>
<evidence type="ECO:0000256" key="3">
    <source>
        <dbReference type="ARBA" id="ARBA00011881"/>
    </source>
</evidence>
<feature type="domain" description="Glyceraldehyde 3-phosphate dehydrogenase NAD(P) binding" evidence="13">
    <location>
        <begin position="2"/>
        <end position="139"/>
    </location>
</feature>
<dbReference type="EC" id="1.2.1.59" evidence="10 12"/>
<comment type="catalytic activity">
    <reaction evidence="9 10 12">
        <text>D-glyceraldehyde 3-phosphate + phosphate + NAD(+) = (2R)-3-phospho-glyceroyl phosphate + NADH + H(+)</text>
        <dbReference type="Rhea" id="RHEA:10300"/>
        <dbReference type="ChEBI" id="CHEBI:15378"/>
        <dbReference type="ChEBI" id="CHEBI:43474"/>
        <dbReference type="ChEBI" id="CHEBI:57540"/>
        <dbReference type="ChEBI" id="CHEBI:57604"/>
        <dbReference type="ChEBI" id="CHEBI:57945"/>
        <dbReference type="ChEBI" id="CHEBI:59776"/>
        <dbReference type="EC" id="1.2.1.59"/>
    </reaction>
</comment>
<dbReference type="KEGG" id="thel:IG193_01405"/>
<keyword evidence="15" id="KW-1185">Reference proteome</keyword>
<evidence type="ECO:0000256" key="9">
    <source>
        <dbReference type="ARBA" id="ARBA00048853"/>
    </source>
</evidence>
<evidence type="ECO:0000259" key="13">
    <source>
        <dbReference type="SMART" id="SM00846"/>
    </source>
</evidence>
<dbReference type="SUPFAM" id="SSF55347">
    <property type="entry name" value="Glyceraldehyde-3-phosphate dehydrogenase-like, C-terminal domain"/>
    <property type="match status" value="1"/>
</dbReference>
<name>A0A7L9FJT4_9CREN</name>
<evidence type="ECO:0000256" key="7">
    <source>
        <dbReference type="ARBA" id="ARBA00023152"/>
    </source>
</evidence>
<dbReference type="NCBIfam" id="TIGR01546">
    <property type="entry name" value="GAPDH-II_archae"/>
    <property type="match status" value="1"/>
</dbReference>
<dbReference type="Pfam" id="PF01113">
    <property type="entry name" value="DapB_N"/>
    <property type="match status" value="1"/>
</dbReference>